<dbReference type="InterPro" id="IPR015422">
    <property type="entry name" value="PyrdxlP-dep_Trfase_small"/>
</dbReference>
<dbReference type="InterPro" id="IPR001597">
    <property type="entry name" value="ArAA_b-elim_lyase/Thr_aldolase"/>
</dbReference>
<dbReference type="AlphaFoldDB" id="A0AAI8VP40"/>
<dbReference type="InterPro" id="IPR015421">
    <property type="entry name" value="PyrdxlP-dep_Trfase_major"/>
</dbReference>
<dbReference type="SUPFAM" id="SSF53383">
    <property type="entry name" value="PLP-dependent transferases"/>
    <property type="match status" value="1"/>
</dbReference>
<keyword evidence="4" id="KW-0663">Pyridoxal phosphate</keyword>
<dbReference type="GO" id="GO:0016765">
    <property type="term" value="F:transferase activity, transferring alkyl or aryl (other than methyl) groups"/>
    <property type="evidence" value="ECO:0007669"/>
    <property type="project" value="InterPro"/>
</dbReference>
<evidence type="ECO:0000313" key="6">
    <source>
        <dbReference type="EMBL" id="CAJ2508465.1"/>
    </source>
</evidence>
<comment type="similarity">
    <text evidence="2">Belongs to the beta-eliminating lyase family.</text>
</comment>
<organism evidence="6 7">
    <name type="scientific">Anthostomella pinea</name>
    <dbReference type="NCBI Taxonomy" id="933095"/>
    <lineage>
        <taxon>Eukaryota</taxon>
        <taxon>Fungi</taxon>
        <taxon>Dikarya</taxon>
        <taxon>Ascomycota</taxon>
        <taxon>Pezizomycotina</taxon>
        <taxon>Sordariomycetes</taxon>
        <taxon>Xylariomycetidae</taxon>
        <taxon>Xylariales</taxon>
        <taxon>Xylariaceae</taxon>
        <taxon>Anthostomella</taxon>
    </lineage>
</organism>
<evidence type="ECO:0000256" key="2">
    <source>
        <dbReference type="ARBA" id="ARBA00009721"/>
    </source>
</evidence>
<feature type="domain" description="Aromatic amino acid beta-eliminating lyase/threonine aldolase" evidence="5">
    <location>
        <begin position="55"/>
        <end position="501"/>
    </location>
</feature>
<dbReference type="InterPro" id="IPR017795">
    <property type="entry name" value="ABBA_NscD-like"/>
</dbReference>
<evidence type="ECO:0000256" key="3">
    <source>
        <dbReference type="ARBA" id="ARBA00022679"/>
    </source>
</evidence>
<keyword evidence="7" id="KW-1185">Reference proteome</keyword>
<dbReference type="Pfam" id="PF01212">
    <property type="entry name" value="Beta_elim_lyase"/>
    <property type="match status" value="1"/>
</dbReference>
<proteinExistence type="inferred from homology"/>
<comment type="cofactor">
    <cofactor evidence="1">
        <name>pyridoxal 5'-phosphate</name>
        <dbReference type="ChEBI" id="CHEBI:597326"/>
    </cofactor>
</comment>
<accession>A0AAI8VP40</accession>
<gene>
    <name evidence="6" type="ORF">KHLLAP_LOCUS8933</name>
</gene>
<dbReference type="InterPro" id="IPR033964">
    <property type="entry name" value="ABBA"/>
</dbReference>
<dbReference type="Gene3D" id="3.90.1150.10">
    <property type="entry name" value="Aspartate Aminotransferase, domain 1"/>
    <property type="match status" value="2"/>
</dbReference>
<dbReference type="SFLD" id="SFLDS00036">
    <property type="entry name" value="Aromatic_Prenyltransferase"/>
    <property type="match status" value="1"/>
</dbReference>
<dbReference type="NCBIfam" id="NF009709">
    <property type="entry name" value="PRK13238.1"/>
    <property type="match status" value="1"/>
</dbReference>
<dbReference type="EMBL" id="CAUWAG010000011">
    <property type="protein sequence ID" value="CAJ2508465.1"/>
    <property type="molecule type" value="Genomic_DNA"/>
</dbReference>
<evidence type="ECO:0000313" key="7">
    <source>
        <dbReference type="Proteomes" id="UP001295740"/>
    </source>
</evidence>
<dbReference type="GO" id="GO:0009820">
    <property type="term" value="P:alkaloid metabolic process"/>
    <property type="evidence" value="ECO:0007669"/>
    <property type="project" value="InterPro"/>
</dbReference>
<dbReference type="SFLD" id="SFLDG01162">
    <property type="entry name" value="I"/>
    <property type="match status" value="1"/>
</dbReference>
<dbReference type="GO" id="GO:0016829">
    <property type="term" value="F:lyase activity"/>
    <property type="evidence" value="ECO:0007669"/>
    <property type="project" value="InterPro"/>
</dbReference>
<dbReference type="Pfam" id="PF11991">
    <property type="entry name" value="Trp_DMAT"/>
    <property type="match status" value="1"/>
</dbReference>
<keyword evidence="3" id="KW-0808">Transferase</keyword>
<dbReference type="Gene3D" id="3.40.640.10">
    <property type="entry name" value="Type I PLP-dependent aspartate aminotransferase-like (Major domain)"/>
    <property type="match status" value="1"/>
</dbReference>
<dbReference type="PANTHER" id="PTHR32325:SF4">
    <property type="entry name" value="TRYPTOPHANASE"/>
    <property type="match status" value="1"/>
</dbReference>
<name>A0AAI8VP40_9PEZI</name>
<dbReference type="GO" id="GO:0006520">
    <property type="term" value="P:amino acid metabolic process"/>
    <property type="evidence" value="ECO:0007669"/>
    <property type="project" value="InterPro"/>
</dbReference>
<protein>
    <submittedName>
        <fullName evidence="6">Uu.00g134910.m01.CDS01</fullName>
    </submittedName>
</protein>
<dbReference type="InterPro" id="IPR015424">
    <property type="entry name" value="PyrdxlP-dep_Trfase"/>
</dbReference>
<reference evidence="6" key="1">
    <citation type="submission" date="2023-10" db="EMBL/GenBank/DDBJ databases">
        <authorList>
            <person name="Hackl T."/>
        </authorList>
    </citation>
    <scope>NUCLEOTIDE SEQUENCE</scope>
</reference>
<evidence type="ECO:0000256" key="1">
    <source>
        <dbReference type="ARBA" id="ARBA00001933"/>
    </source>
</evidence>
<dbReference type="PANTHER" id="PTHR32325">
    <property type="entry name" value="BETA-ELIMINATING LYASE-LIKE PROTEIN-RELATED"/>
    <property type="match status" value="1"/>
</dbReference>
<sequence>MSYSSSSSDPLLDPPTHQALVVRSLLSTTAEEREKILQDVEYNIFAFPAALVTCDYLSDSGTSAMTDLQWSALIRGDESYGRNWGYYCLLETCRDVFERGNDRQYAAHSVVVGTADGDFYRSKLLKPHEGGFVNGGPHQLERPNFFIVPQGRCAEFLLFSTLRDVIAEQTAQKEERHGGPRVIISNGFFDTTGANAAAAGFALETFTQPGLTDAFPEERVGKQNSFKGNLDVVATEAWLDEHPAKACMILMTITNNWAAAQPVSMGNIRAAAELARRKSIPLFFDACRFAENAWFIREFEAGYADRTIPDIVQEMFSYADGFTISLKKDGLSNMGGILSFRDQGLFAQRYEGIGLRLKERQILFYGNDSYGGMSGRDMMASVIGLCEVTKEPYLRNRIGQVRSFAQKLQASGVSVLSPPGGHAVYLDMDDFFHGCDRHPGDFAAVGFTLELLKDYGIRAAEAGPFGWEWDKKPPEQQALIPNLVRFAVPRHVLSDTHISYTVGAIKELHSRRHSIPNVKITRGKDMRLRHFSAGMKPVPVDQTVKGTYLSEAKRQMILLSRALELDSTQDERLLEALDVSMRDWGHSPIPHDVDSLPWVSHVSNDHSPFEYSVVLDQKTGEPELRFLVEAQPLGDESQGMLTQLQAEASSLVERIADRYSARVSTDRFNTIRDLFMPGNPEGFFAAWCSYASSEDGPKWKIYLNPRCRPGRDEAMAVTRIALERIGLAESWAVVESTMAASESVIYFSLDLSSDTDHHSRAKVYISHGTTRASDVAQKHAAVCPHADPYEIQRFCETIGGGSLGPYDRKPLLSCFAFTSGTAGRPVGTVHFPISAYAEDDAQIRARVERYMAAVSVPALYKQRYRKMVSAVQRRPLNSGTSIHSWVSLKQAAGGKQSNTFYISPDLFGSPKKGL</sequence>
<comment type="caution">
    <text evidence="6">The sequence shown here is derived from an EMBL/GenBank/DDBJ whole genome shotgun (WGS) entry which is preliminary data.</text>
</comment>
<evidence type="ECO:0000259" key="5">
    <source>
        <dbReference type="Pfam" id="PF01212"/>
    </source>
</evidence>
<evidence type="ECO:0000256" key="4">
    <source>
        <dbReference type="ARBA" id="ARBA00022898"/>
    </source>
</evidence>
<dbReference type="Proteomes" id="UP001295740">
    <property type="component" value="Unassembled WGS sequence"/>
</dbReference>